<keyword evidence="5 9" id="KW-1133">Transmembrane helix</keyword>
<evidence type="ECO:0000313" key="12">
    <source>
        <dbReference type="Proteomes" id="UP000479000"/>
    </source>
</evidence>
<feature type="transmembrane region" description="Helical" evidence="9">
    <location>
        <begin position="224"/>
        <end position="253"/>
    </location>
</feature>
<dbReference type="PROSITE" id="PS50261">
    <property type="entry name" value="G_PROTEIN_RECEP_F2_4"/>
    <property type="match status" value="1"/>
</dbReference>
<dbReference type="Proteomes" id="UP000479000">
    <property type="component" value="Unassembled WGS sequence"/>
</dbReference>
<protein>
    <recommendedName>
        <fullName evidence="10">G-protein coupled receptors family 2 profile 2 domain-containing protein</fullName>
    </recommendedName>
</protein>
<feature type="compositionally biased region" description="Polar residues" evidence="8">
    <location>
        <begin position="55"/>
        <end position="72"/>
    </location>
</feature>
<proteinExistence type="inferred from homology"/>
<evidence type="ECO:0000256" key="1">
    <source>
        <dbReference type="ARBA" id="ARBA00004141"/>
    </source>
</evidence>
<evidence type="ECO:0000256" key="4">
    <source>
        <dbReference type="ARBA" id="ARBA00022692"/>
    </source>
</evidence>
<keyword evidence="4 9" id="KW-0812">Transmembrane</keyword>
<comment type="similarity">
    <text evidence="2">Belongs to the G-protein coupled receptor Fz/Smo family.</text>
</comment>
<dbReference type="EMBL" id="CADCXU010009041">
    <property type="protein sequence ID" value="CAA9999740.1"/>
    <property type="molecule type" value="Genomic_DNA"/>
</dbReference>
<reference evidence="11 12" key="1">
    <citation type="submission" date="2020-02" db="EMBL/GenBank/DDBJ databases">
        <authorList>
            <person name="Ferguson B K."/>
        </authorList>
    </citation>
    <scope>NUCLEOTIDE SEQUENCE [LARGE SCALE GENOMIC DNA]</scope>
</reference>
<evidence type="ECO:0000256" key="6">
    <source>
        <dbReference type="ARBA" id="ARBA00023136"/>
    </source>
</evidence>
<dbReference type="InterPro" id="IPR036790">
    <property type="entry name" value="Frizzled_dom_sf"/>
</dbReference>
<sequence>MSARRGCDEVMFRFGFPWPEALECSNFPEPPDICVGENNTTAPPPTQARPFASKPATSLGSVGPISSGSRPESSVGIPAFPEGTMDLGFVCPAQFKVPKGFDYALKVGDKVVKDCAAPCQGMFFTPQQITYSRLWVGSWSALCLLSCLFTVLTFLIDTERFRYPERPIVFLSLCYLMVAASYLAGAASGETASCRKPFPAPVDLPSLQMVSTVTQGTKHEPCTILFMLLYFFGMASSIWWVVLTLTWFLAAGLKWGHEAIEANCQYFHLAAWAVPAVKTITILAMGKVEGKKLFLWQLRCYNFKRTLIKRDMSDFFIVMYFDYVLISLLYSKYLQRRQFKWVWRGLIMGLAPRKDMASKISELSQFAAFYIGTKESFDLKLTEQ</sequence>
<evidence type="ECO:0000256" key="8">
    <source>
        <dbReference type="SAM" id="MobiDB-lite"/>
    </source>
</evidence>
<dbReference type="SMART" id="SM01330">
    <property type="entry name" value="Frizzled"/>
    <property type="match status" value="1"/>
</dbReference>
<organism evidence="11 12">
    <name type="scientific">Nesidiocoris tenuis</name>
    <dbReference type="NCBI Taxonomy" id="355587"/>
    <lineage>
        <taxon>Eukaryota</taxon>
        <taxon>Metazoa</taxon>
        <taxon>Ecdysozoa</taxon>
        <taxon>Arthropoda</taxon>
        <taxon>Hexapoda</taxon>
        <taxon>Insecta</taxon>
        <taxon>Pterygota</taxon>
        <taxon>Neoptera</taxon>
        <taxon>Paraneoptera</taxon>
        <taxon>Hemiptera</taxon>
        <taxon>Heteroptera</taxon>
        <taxon>Panheteroptera</taxon>
        <taxon>Cimicomorpha</taxon>
        <taxon>Miridae</taxon>
        <taxon>Dicyphina</taxon>
        <taxon>Nesidiocoris</taxon>
    </lineage>
</organism>
<keyword evidence="3" id="KW-0217">Developmental protein</keyword>
<dbReference type="GO" id="GO:0042813">
    <property type="term" value="F:Wnt receptor activity"/>
    <property type="evidence" value="ECO:0007669"/>
    <property type="project" value="TreeGrafter"/>
</dbReference>
<dbReference type="InterPro" id="IPR000539">
    <property type="entry name" value="Frizzled/Smoothened_7TM"/>
</dbReference>
<dbReference type="PANTHER" id="PTHR11309">
    <property type="entry name" value="FRIZZLED"/>
    <property type="match status" value="1"/>
</dbReference>
<feature type="transmembrane region" description="Helical" evidence="9">
    <location>
        <begin position="168"/>
        <end position="187"/>
    </location>
</feature>
<dbReference type="Pfam" id="PF01534">
    <property type="entry name" value="Frizzled"/>
    <property type="match status" value="1"/>
</dbReference>
<keyword evidence="6 9" id="KW-0472">Membrane</keyword>
<name>A0A6H5GCA6_9HEMI</name>
<dbReference type="Gene3D" id="1.10.2000.10">
    <property type="entry name" value="Frizzled cysteine-rich domain"/>
    <property type="match status" value="1"/>
</dbReference>
<comment type="subcellular location">
    <subcellularLocation>
        <location evidence="1">Membrane</location>
        <topology evidence="1">Multi-pass membrane protein</topology>
    </subcellularLocation>
</comment>
<evidence type="ECO:0000256" key="9">
    <source>
        <dbReference type="SAM" id="Phobius"/>
    </source>
</evidence>
<feature type="region of interest" description="Disordered" evidence="8">
    <location>
        <begin position="35"/>
        <end position="74"/>
    </location>
</feature>
<dbReference type="OrthoDB" id="10053709at2759"/>
<dbReference type="SUPFAM" id="SSF63501">
    <property type="entry name" value="Frizzled cysteine-rich domain"/>
    <property type="match status" value="1"/>
</dbReference>
<dbReference type="InterPro" id="IPR017981">
    <property type="entry name" value="GPCR_2-like_7TM"/>
</dbReference>
<evidence type="ECO:0000256" key="7">
    <source>
        <dbReference type="ARBA" id="ARBA00023170"/>
    </source>
</evidence>
<feature type="transmembrane region" description="Helical" evidence="9">
    <location>
        <begin position="134"/>
        <end position="156"/>
    </location>
</feature>
<evidence type="ECO:0000256" key="5">
    <source>
        <dbReference type="ARBA" id="ARBA00022989"/>
    </source>
</evidence>
<accession>A0A6H5GCA6</accession>
<gene>
    <name evidence="11" type="ORF">NTEN_LOCUS6002</name>
</gene>
<keyword evidence="7" id="KW-0675">Receptor</keyword>
<dbReference type="Gene3D" id="1.20.1070.10">
    <property type="entry name" value="Rhodopsin 7-helix transmembrane proteins"/>
    <property type="match status" value="1"/>
</dbReference>
<evidence type="ECO:0000256" key="2">
    <source>
        <dbReference type="ARBA" id="ARBA00008077"/>
    </source>
</evidence>
<keyword evidence="12" id="KW-1185">Reference proteome</keyword>
<dbReference type="PANTHER" id="PTHR11309:SF47">
    <property type="entry name" value="FRIZZLED"/>
    <property type="match status" value="1"/>
</dbReference>
<dbReference type="InterPro" id="IPR015526">
    <property type="entry name" value="Frizzled/SFRP"/>
</dbReference>
<dbReference type="GO" id="GO:0035567">
    <property type="term" value="P:non-canonical Wnt signaling pathway"/>
    <property type="evidence" value="ECO:0007669"/>
    <property type="project" value="TreeGrafter"/>
</dbReference>
<dbReference type="GO" id="GO:0060070">
    <property type="term" value="P:canonical Wnt signaling pathway"/>
    <property type="evidence" value="ECO:0007669"/>
    <property type="project" value="TreeGrafter"/>
</dbReference>
<evidence type="ECO:0000259" key="10">
    <source>
        <dbReference type="PROSITE" id="PS50261"/>
    </source>
</evidence>
<dbReference type="AlphaFoldDB" id="A0A6H5GCA6"/>
<feature type="transmembrane region" description="Helical" evidence="9">
    <location>
        <begin position="315"/>
        <end position="334"/>
    </location>
</feature>
<dbReference type="GO" id="GO:0017147">
    <property type="term" value="F:Wnt-protein binding"/>
    <property type="evidence" value="ECO:0007669"/>
    <property type="project" value="TreeGrafter"/>
</dbReference>
<dbReference type="PRINTS" id="PR00489">
    <property type="entry name" value="FRIZZLED"/>
</dbReference>
<evidence type="ECO:0000313" key="11">
    <source>
        <dbReference type="EMBL" id="CAA9999740.1"/>
    </source>
</evidence>
<dbReference type="GO" id="GO:0005886">
    <property type="term" value="C:plasma membrane"/>
    <property type="evidence" value="ECO:0007669"/>
    <property type="project" value="TreeGrafter"/>
</dbReference>
<feature type="domain" description="G-protein coupled receptors family 2 profile 2" evidence="10">
    <location>
        <begin position="132"/>
        <end position="330"/>
    </location>
</feature>
<evidence type="ECO:0000256" key="3">
    <source>
        <dbReference type="ARBA" id="ARBA00022473"/>
    </source>
</evidence>